<dbReference type="Proteomes" id="UP000438448">
    <property type="component" value="Unassembled WGS sequence"/>
</dbReference>
<dbReference type="AlphaFoldDB" id="A0A7K0CZM6"/>
<dbReference type="Gene3D" id="3.30.300.20">
    <property type="match status" value="1"/>
</dbReference>
<name>A0A7K0CZM6_9NOCA</name>
<sequence>MVAKTHRYEVGVTWTGNSGTGTSGYREYERAHEVSGLGKPVIAGTADPAFRGVAERWNPEELLVASLSQCHMLWFLGLCAQEGVVVTDYVDRPSGTMVETADGGGHFTEVVLRPQVRIAESEHIERTRKIHERAHELCFIANSVNFEVRCEPDVSAADA</sequence>
<proteinExistence type="predicted"/>
<dbReference type="PANTHER" id="PTHR42830:SF2">
    <property type="entry name" value="OSMC_OHR FAMILY PROTEIN"/>
    <property type="match status" value="1"/>
</dbReference>
<comment type="caution">
    <text evidence="1">The sequence shown here is derived from an EMBL/GenBank/DDBJ whole genome shotgun (WGS) entry which is preliminary data.</text>
</comment>
<evidence type="ECO:0008006" key="3">
    <source>
        <dbReference type="Google" id="ProtNLM"/>
    </source>
</evidence>
<accession>A0A7K0CZM6</accession>
<dbReference type="EMBL" id="WEGK01000003">
    <property type="protein sequence ID" value="MQY18919.1"/>
    <property type="molecule type" value="Genomic_DNA"/>
</dbReference>
<organism evidence="1 2">
    <name type="scientific">Nocardia macrotermitis</name>
    <dbReference type="NCBI Taxonomy" id="2585198"/>
    <lineage>
        <taxon>Bacteria</taxon>
        <taxon>Bacillati</taxon>
        <taxon>Actinomycetota</taxon>
        <taxon>Actinomycetes</taxon>
        <taxon>Mycobacteriales</taxon>
        <taxon>Nocardiaceae</taxon>
        <taxon>Nocardia</taxon>
    </lineage>
</organism>
<keyword evidence="2" id="KW-1185">Reference proteome</keyword>
<evidence type="ECO:0000313" key="1">
    <source>
        <dbReference type="EMBL" id="MQY18919.1"/>
    </source>
</evidence>
<dbReference type="InterPro" id="IPR003718">
    <property type="entry name" value="OsmC/Ohr_fam"/>
</dbReference>
<evidence type="ECO:0000313" key="2">
    <source>
        <dbReference type="Proteomes" id="UP000438448"/>
    </source>
</evidence>
<dbReference type="SUPFAM" id="SSF82784">
    <property type="entry name" value="OsmC-like"/>
    <property type="match status" value="1"/>
</dbReference>
<gene>
    <name evidence="1" type="ORF">NRB20_20030</name>
</gene>
<dbReference type="InterPro" id="IPR015946">
    <property type="entry name" value="KH_dom-like_a/b"/>
</dbReference>
<reference evidence="1 2" key="1">
    <citation type="submission" date="2019-10" db="EMBL/GenBank/DDBJ databases">
        <title>Nocardia macrotermitis sp. nov. and Nocardia aurantia sp. nov., isolated from the gut of fungus growing-termite Macrotermes natalensis.</title>
        <authorList>
            <person name="Benndorf R."/>
            <person name="Schwitalla J."/>
            <person name="Martin K."/>
            <person name="De Beer W."/>
            <person name="Kaster A.-K."/>
            <person name="Vollmers J."/>
            <person name="Poulsen M."/>
            <person name="Beemelmanns C."/>
        </authorList>
    </citation>
    <scope>NUCLEOTIDE SEQUENCE [LARGE SCALE GENOMIC DNA]</scope>
    <source>
        <strain evidence="1 2">RB20</strain>
    </source>
</reference>
<dbReference type="InterPro" id="IPR036102">
    <property type="entry name" value="OsmC/Ohrsf"/>
</dbReference>
<protein>
    <recommendedName>
        <fullName evidence="3">Peroxiredoxin</fullName>
    </recommendedName>
</protein>
<dbReference type="InterPro" id="IPR052707">
    <property type="entry name" value="OsmC_Ohr_Peroxiredoxin"/>
</dbReference>
<dbReference type="Pfam" id="PF02566">
    <property type="entry name" value="OsmC"/>
    <property type="match status" value="1"/>
</dbReference>
<dbReference type="PANTHER" id="PTHR42830">
    <property type="entry name" value="OSMOTICALLY INDUCIBLE FAMILY PROTEIN"/>
    <property type="match status" value="1"/>
</dbReference>